<dbReference type="Proteomes" id="UP000294813">
    <property type="component" value="Unassembled WGS sequence"/>
</dbReference>
<accession>A0A4R2RLT9</accession>
<evidence type="ECO:0000256" key="3">
    <source>
        <dbReference type="ARBA" id="ARBA00022989"/>
    </source>
</evidence>
<keyword evidence="7" id="KW-1185">Reference proteome</keyword>
<dbReference type="EMBL" id="SLXT01000017">
    <property type="protein sequence ID" value="TCP63609.1"/>
    <property type="molecule type" value="Genomic_DNA"/>
</dbReference>
<evidence type="ECO:0000256" key="2">
    <source>
        <dbReference type="ARBA" id="ARBA00022692"/>
    </source>
</evidence>
<evidence type="ECO:0000256" key="5">
    <source>
        <dbReference type="SAM" id="Phobius"/>
    </source>
</evidence>
<dbReference type="PANTHER" id="PTHR11040">
    <property type="entry name" value="ZINC/IRON TRANSPORTER"/>
    <property type="match status" value="1"/>
</dbReference>
<dbReference type="Pfam" id="PF02535">
    <property type="entry name" value="Zip"/>
    <property type="match status" value="1"/>
</dbReference>
<dbReference type="AlphaFoldDB" id="A0A4R2RLT9"/>
<organism evidence="6 7">
    <name type="scientific">Heliophilum fasciatum</name>
    <dbReference type="NCBI Taxonomy" id="35700"/>
    <lineage>
        <taxon>Bacteria</taxon>
        <taxon>Bacillati</taxon>
        <taxon>Bacillota</taxon>
        <taxon>Clostridia</taxon>
        <taxon>Eubacteriales</taxon>
        <taxon>Heliobacteriaceae</taxon>
        <taxon>Heliophilum</taxon>
    </lineage>
</organism>
<dbReference type="InterPro" id="IPR003689">
    <property type="entry name" value="ZIP"/>
</dbReference>
<keyword evidence="3 5" id="KW-1133">Transmembrane helix</keyword>
<evidence type="ECO:0000313" key="7">
    <source>
        <dbReference type="Proteomes" id="UP000294813"/>
    </source>
</evidence>
<feature type="transmembrane region" description="Helical" evidence="5">
    <location>
        <begin position="147"/>
        <end position="169"/>
    </location>
</feature>
<name>A0A4R2RLT9_9FIRM</name>
<dbReference type="PANTHER" id="PTHR11040:SF70">
    <property type="entry name" value="OS05G0316100 PROTEIN"/>
    <property type="match status" value="1"/>
</dbReference>
<proteinExistence type="predicted"/>
<feature type="transmembrane region" description="Helical" evidence="5">
    <location>
        <begin position="35"/>
        <end position="52"/>
    </location>
</feature>
<sequence>MINDVLLMALLAGSMTILGGLPFFFLAVSHRLRDNLLGFSAGMMVTAAFSLISEAHNYWLMVAGMGIGALLLSLLIRFFPEGGRLAWLSFIAISLHNIPEGLVVGVGYAEEATLGLLMAVTIGIQNMPEGLMIVAPLLEQGINRWNAFFFLACAALVEPVFAVSGYVLVAQVNELLPLALGFAAGSMLYVTFRELIPETHGHGYEGQATFSFLFGVVLMLGLGQLF</sequence>
<evidence type="ECO:0000256" key="4">
    <source>
        <dbReference type="ARBA" id="ARBA00023136"/>
    </source>
</evidence>
<keyword evidence="4 5" id="KW-0472">Membrane</keyword>
<dbReference type="OrthoDB" id="9787346at2"/>
<protein>
    <submittedName>
        <fullName evidence="6">ZIP family zinc transporter</fullName>
    </submittedName>
</protein>
<reference evidence="6 7" key="1">
    <citation type="submission" date="2019-03" db="EMBL/GenBank/DDBJ databases">
        <title>Genomic Encyclopedia of Type Strains, Phase IV (KMG-IV): sequencing the most valuable type-strain genomes for metagenomic binning, comparative biology and taxonomic classification.</title>
        <authorList>
            <person name="Goeker M."/>
        </authorList>
    </citation>
    <scope>NUCLEOTIDE SEQUENCE [LARGE SCALE GENOMIC DNA]</scope>
    <source>
        <strain evidence="6 7">DSM 11170</strain>
    </source>
</reference>
<keyword evidence="2 5" id="KW-0812">Transmembrane</keyword>
<dbReference type="RefSeq" id="WP_131919590.1">
    <property type="nucleotide sequence ID" value="NZ_JAOQNU010000016.1"/>
</dbReference>
<evidence type="ECO:0000256" key="1">
    <source>
        <dbReference type="ARBA" id="ARBA00004141"/>
    </source>
</evidence>
<feature type="transmembrane region" description="Helical" evidence="5">
    <location>
        <begin position="58"/>
        <end position="78"/>
    </location>
</feature>
<feature type="transmembrane region" description="Helical" evidence="5">
    <location>
        <begin position="6"/>
        <end position="28"/>
    </location>
</feature>
<dbReference type="GO" id="GO:0005385">
    <property type="term" value="F:zinc ion transmembrane transporter activity"/>
    <property type="evidence" value="ECO:0007669"/>
    <property type="project" value="TreeGrafter"/>
</dbReference>
<comment type="caution">
    <text evidence="6">The sequence shown here is derived from an EMBL/GenBank/DDBJ whole genome shotgun (WGS) entry which is preliminary data.</text>
</comment>
<feature type="transmembrane region" description="Helical" evidence="5">
    <location>
        <begin position="208"/>
        <end position="225"/>
    </location>
</feature>
<comment type="subcellular location">
    <subcellularLocation>
        <location evidence="1">Membrane</location>
        <topology evidence="1">Multi-pass membrane protein</topology>
    </subcellularLocation>
</comment>
<feature type="transmembrane region" description="Helical" evidence="5">
    <location>
        <begin position="175"/>
        <end position="196"/>
    </location>
</feature>
<evidence type="ECO:0000313" key="6">
    <source>
        <dbReference type="EMBL" id="TCP63609.1"/>
    </source>
</evidence>
<gene>
    <name evidence="6" type="ORF">EDD73_11734</name>
</gene>
<dbReference type="GO" id="GO:0016020">
    <property type="term" value="C:membrane"/>
    <property type="evidence" value="ECO:0007669"/>
    <property type="project" value="UniProtKB-SubCell"/>
</dbReference>
<feature type="transmembrane region" description="Helical" evidence="5">
    <location>
        <begin position="85"/>
        <end position="108"/>
    </location>
</feature>